<proteinExistence type="predicted"/>
<sequence>MVPLLAFLCLFMIMGQSQPVILLFRLSAADSVVLGAASQAAKPCSGLISAYIRLSLFIARLPKALEAADSTK</sequence>
<dbReference type="EMBL" id="LACB01000125">
    <property type="protein sequence ID" value="KAJ9488210.1"/>
    <property type="molecule type" value="Genomic_DNA"/>
</dbReference>
<dbReference type="Proteomes" id="UP001227192">
    <property type="component" value="Unassembled WGS sequence"/>
</dbReference>
<dbReference type="AlphaFoldDB" id="A0AAI9TK14"/>
<evidence type="ECO:0000256" key="1">
    <source>
        <dbReference type="SAM" id="SignalP"/>
    </source>
</evidence>
<gene>
    <name evidence="2" type="ORF">VN97_g5073</name>
</gene>
<name>A0AAI9TK14_PENTH</name>
<accession>A0AAI9TK14</accession>
<protein>
    <recommendedName>
        <fullName evidence="4">Secreted protein</fullName>
    </recommendedName>
</protein>
<evidence type="ECO:0000313" key="3">
    <source>
        <dbReference type="Proteomes" id="UP001227192"/>
    </source>
</evidence>
<evidence type="ECO:0000313" key="2">
    <source>
        <dbReference type="EMBL" id="KAJ9488210.1"/>
    </source>
</evidence>
<feature type="chain" id="PRO_5042605758" description="Secreted protein" evidence="1">
    <location>
        <begin position="18"/>
        <end position="72"/>
    </location>
</feature>
<keyword evidence="1" id="KW-0732">Signal</keyword>
<feature type="signal peptide" evidence="1">
    <location>
        <begin position="1"/>
        <end position="17"/>
    </location>
</feature>
<evidence type="ECO:0008006" key="4">
    <source>
        <dbReference type="Google" id="ProtNLM"/>
    </source>
</evidence>
<reference evidence="2" key="2">
    <citation type="journal article" date="2016" name="Fungal Biol.">
        <title>Ochratoxin A production by Penicillium thymicola.</title>
        <authorList>
            <person name="Nguyen H.D.T."/>
            <person name="McMullin D.R."/>
            <person name="Ponomareva E."/>
            <person name="Riley R."/>
            <person name="Pomraning K.R."/>
            <person name="Baker S.E."/>
            <person name="Seifert K.A."/>
        </authorList>
    </citation>
    <scope>NUCLEOTIDE SEQUENCE</scope>
    <source>
        <strain evidence="2">DAOM 180753</strain>
    </source>
</reference>
<comment type="caution">
    <text evidence="2">The sequence shown here is derived from an EMBL/GenBank/DDBJ whole genome shotgun (WGS) entry which is preliminary data.</text>
</comment>
<keyword evidence="3" id="KW-1185">Reference proteome</keyword>
<reference evidence="2" key="1">
    <citation type="submission" date="2015-06" db="EMBL/GenBank/DDBJ databases">
        <authorList>
            <person name="Nguyen H."/>
        </authorList>
    </citation>
    <scope>NUCLEOTIDE SEQUENCE</scope>
    <source>
        <strain evidence="2">DAOM 180753</strain>
    </source>
</reference>
<organism evidence="2 3">
    <name type="scientific">Penicillium thymicola</name>
    <dbReference type="NCBI Taxonomy" id="293382"/>
    <lineage>
        <taxon>Eukaryota</taxon>
        <taxon>Fungi</taxon>
        <taxon>Dikarya</taxon>
        <taxon>Ascomycota</taxon>
        <taxon>Pezizomycotina</taxon>
        <taxon>Eurotiomycetes</taxon>
        <taxon>Eurotiomycetidae</taxon>
        <taxon>Eurotiales</taxon>
        <taxon>Aspergillaceae</taxon>
        <taxon>Penicillium</taxon>
    </lineage>
</organism>